<feature type="domain" description="VOC" evidence="1">
    <location>
        <begin position="4"/>
        <end position="124"/>
    </location>
</feature>
<sequence length="133" mass="15461">MITKLGEVMVYVRNQDEVKRFWEEDMGFVILQDYTEGAMRWVQVAPTEDAETTLILHDREFVEKNSPELNFGTPSLLFFTENLDELYDQLEQKGVTLGEKVNMEGNLFFNFADPEDNYFAVMEVKSSAGFFFS</sequence>
<accession>A0ABV8UWR9</accession>
<dbReference type="SUPFAM" id="SSF54593">
    <property type="entry name" value="Glyoxalase/Bleomycin resistance protein/Dihydroxybiphenyl dioxygenase"/>
    <property type="match status" value="1"/>
</dbReference>
<reference evidence="3" key="1">
    <citation type="journal article" date="2019" name="Int. J. Syst. Evol. Microbiol.">
        <title>The Global Catalogue of Microorganisms (GCM) 10K type strain sequencing project: providing services to taxonomists for standard genome sequencing and annotation.</title>
        <authorList>
            <consortium name="The Broad Institute Genomics Platform"/>
            <consortium name="The Broad Institute Genome Sequencing Center for Infectious Disease"/>
            <person name="Wu L."/>
            <person name="Ma J."/>
        </authorList>
    </citation>
    <scope>NUCLEOTIDE SEQUENCE [LARGE SCALE GENOMIC DNA]</scope>
    <source>
        <strain evidence="3">CCUG 50353</strain>
    </source>
</reference>
<dbReference type="InterPro" id="IPR004360">
    <property type="entry name" value="Glyas_Fos-R_dOase_dom"/>
</dbReference>
<dbReference type="PANTHER" id="PTHR36437">
    <property type="entry name" value="GLYOXALASE/BLEOMYCIN RESISTANCE PROTEIN/DIOXYGENASE"/>
    <property type="match status" value="1"/>
</dbReference>
<dbReference type="PANTHER" id="PTHR36437:SF2">
    <property type="entry name" value="GLYOXALASE_BLEOMYCIN RESISTANCE PROTEIN_DIOXYGENASE"/>
    <property type="match status" value="1"/>
</dbReference>
<gene>
    <name evidence="2" type="ORF">ACFO0S_10495</name>
</gene>
<dbReference type="RefSeq" id="WP_378141967.1">
    <property type="nucleotide sequence ID" value="NZ_JBHSEF010000023.1"/>
</dbReference>
<name>A0ABV8UWR9_9BACL</name>
<dbReference type="PROSITE" id="PS51819">
    <property type="entry name" value="VOC"/>
    <property type="match status" value="1"/>
</dbReference>
<dbReference type="EMBL" id="JBHSEF010000023">
    <property type="protein sequence ID" value="MFC4355479.1"/>
    <property type="molecule type" value="Genomic_DNA"/>
</dbReference>
<dbReference type="InterPro" id="IPR037523">
    <property type="entry name" value="VOC_core"/>
</dbReference>
<comment type="caution">
    <text evidence="2">The sequence shown here is derived from an EMBL/GenBank/DDBJ whole genome shotgun (WGS) entry which is preliminary data.</text>
</comment>
<evidence type="ECO:0000259" key="1">
    <source>
        <dbReference type="PROSITE" id="PS51819"/>
    </source>
</evidence>
<evidence type="ECO:0000313" key="2">
    <source>
        <dbReference type="EMBL" id="MFC4355479.1"/>
    </source>
</evidence>
<dbReference type="Gene3D" id="3.10.180.10">
    <property type="entry name" value="2,3-Dihydroxybiphenyl 1,2-Dioxygenase, domain 1"/>
    <property type="match status" value="1"/>
</dbReference>
<dbReference type="Proteomes" id="UP001595733">
    <property type="component" value="Unassembled WGS sequence"/>
</dbReference>
<proteinExistence type="predicted"/>
<dbReference type="Pfam" id="PF00903">
    <property type="entry name" value="Glyoxalase"/>
    <property type="match status" value="1"/>
</dbReference>
<dbReference type="InterPro" id="IPR029068">
    <property type="entry name" value="Glyas_Bleomycin-R_OHBP_Dase"/>
</dbReference>
<protein>
    <submittedName>
        <fullName evidence="2">VOC family protein</fullName>
    </submittedName>
</protein>
<keyword evidence="3" id="KW-1185">Reference proteome</keyword>
<organism evidence="2 3">
    <name type="scientific">Chryseomicrobium palamuruense</name>
    <dbReference type="NCBI Taxonomy" id="682973"/>
    <lineage>
        <taxon>Bacteria</taxon>
        <taxon>Bacillati</taxon>
        <taxon>Bacillota</taxon>
        <taxon>Bacilli</taxon>
        <taxon>Bacillales</taxon>
        <taxon>Caryophanaceae</taxon>
        <taxon>Chryseomicrobium</taxon>
    </lineage>
</organism>
<evidence type="ECO:0000313" key="3">
    <source>
        <dbReference type="Proteomes" id="UP001595733"/>
    </source>
</evidence>